<dbReference type="InterPro" id="IPR014757">
    <property type="entry name" value="Tscrpt_reg_IclR_C"/>
</dbReference>
<evidence type="ECO:0000259" key="4">
    <source>
        <dbReference type="PROSITE" id="PS51077"/>
    </source>
</evidence>
<dbReference type="SUPFAM" id="SSF46785">
    <property type="entry name" value="Winged helix' DNA-binding domain"/>
    <property type="match status" value="1"/>
</dbReference>
<organism evidence="6 7">
    <name type="scientific">Paraburkholderia sartisoli</name>
    <dbReference type="NCBI Taxonomy" id="83784"/>
    <lineage>
        <taxon>Bacteria</taxon>
        <taxon>Pseudomonadati</taxon>
        <taxon>Pseudomonadota</taxon>
        <taxon>Betaproteobacteria</taxon>
        <taxon>Burkholderiales</taxon>
        <taxon>Burkholderiaceae</taxon>
        <taxon>Paraburkholderia</taxon>
    </lineage>
</organism>
<dbReference type="PANTHER" id="PTHR30136">
    <property type="entry name" value="HELIX-TURN-HELIX TRANSCRIPTIONAL REGULATOR, ICLR FAMILY"/>
    <property type="match status" value="1"/>
</dbReference>
<dbReference type="InterPro" id="IPR036390">
    <property type="entry name" value="WH_DNA-bd_sf"/>
</dbReference>
<keyword evidence="2 6" id="KW-0238">DNA-binding</keyword>
<dbReference type="InterPro" id="IPR036388">
    <property type="entry name" value="WH-like_DNA-bd_sf"/>
</dbReference>
<dbReference type="GO" id="GO:0003677">
    <property type="term" value="F:DNA binding"/>
    <property type="evidence" value="ECO:0007669"/>
    <property type="project" value="UniProtKB-KW"/>
</dbReference>
<dbReference type="PROSITE" id="PS51077">
    <property type="entry name" value="HTH_ICLR"/>
    <property type="match status" value="1"/>
</dbReference>
<evidence type="ECO:0000313" key="7">
    <source>
        <dbReference type="Proteomes" id="UP000198638"/>
    </source>
</evidence>
<proteinExistence type="predicted"/>
<feature type="domain" description="HTH iclR-type" evidence="4">
    <location>
        <begin position="10"/>
        <end position="72"/>
    </location>
</feature>
<dbReference type="Pfam" id="PF01614">
    <property type="entry name" value="IclR_C"/>
    <property type="match status" value="1"/>
</dbReference>
<protein>
    <submittedName>
        <fullName evidence="6">DNA-binding transcriptional regulator, IclR family</fullName>
    </submittedName>
</protein>
<dbReference type="PROSITE" id="PS51078">
    <property type="entry name" value="ICLR_ED"/>
    <property type="match status" value="1"/>
</dbReference>
<evidence type="ECO:0000313" key="6">
    <source>
        <dbReference type="EMBL" id="SEB12234.1"/>
    </source>
</evidence>
<dbReference type="InterPro" id="IPR050707">
    <property type="entry name" value="HTH_MetabolicPath_Reg"/>
</dbReference>
<evidence type="ECO:0000256" key="2">
    <source>
        <dbReference type="ARBA" id="ARBA00023125"/>
    </source>
</evidence>
<dbReference type="EMBL" id="FNRQ01000006">
    <property type="protein sequence ID" value="SEB12234.1"/>
    <property type="molecule type" value="Genomic_DNA"/>
</dbReference>
<dbReference type="Proteomes" id="UP000198638">
    <property type="component" value="Unassembled WGS sequence"/>
</dbReference>
<dbReference type="SMART" id="SM00346">
    <property type="entry name" value="HTH_ICLR"/>
    <property type="match status" value="1"/>
</dbReference>
<evidence type="ECO:0000256" key="3">
    <source>
        <dbReference type="ARBA" id="ARBA00023163"/>
    </source>
</evidence>
<sequence>MVEGRRERRIQSIEVGFLLIKVLEAADGPLQLSTLAARAGMPASKAYTYLVSFAREGLVAQDPATGLYGLGTFAFQLGLSAIRQVDVVAVAPPEVAALSSATDFACFVCVWGNRGPVIAVKADGTYQGALAVRIGYVFPLRTAVGYAFLTWRDEPDMAGLIAEQKLHDDAQFDADIKKIRKNGYSTTPLSSPVMLEGFVSVAAPVFDYSGQIAATISILGPSRMFKSRLHLQALKDSASRLSAKIGGAHAAPEVSSR</sequence>
<dbReference type="Gene3D" id="1.10.10.10">
    <property type="entry name" value="Winged helix-like DNA-binding domain superfamily/Winged helix DNA-binding domain"/>
    <property type="match status" value="1"/>
</dbReference>
<dbReference type="STRING" id="83784.SAMN05192564_106279"/>
<dbReference type="GO" id="GO:0045892">
    <property type="term" value="P:negative regulation of DNA-templated transcription"/>
    <property type="evidence" value="ECO:0007669"/>
    <property type="project" value="TreeGrafter"/>
</dbReference>
<feature type="domain" description="IclR-ED" evidence="5">
    <location>
        <begin position="73"/>
        <end position="247"/>
    </location>
</feature>
<dbReference type="OrthoDB" id="6687062at2"/>
<dbReference type="InterPro" id="IPR005471">
    <property type="entry name" value="Tscrpt_reg_IclR_N"/>
</dbReference>
<dbReference type="SUPFAM" id="SSF55781">
    <property type="entry name" value="GAF domain-like"/>
    <property type="match status" value="1"/>
</dbReference>
<dbReference type="PANTHER" id="PTHR30136:SF8">
    <property type="entry name" value="TRANSCRIPTIONAL REGULATORY PROTEIN"/>
    <property type="match status" value="1"/>
</dbReference>
<name>A0A1H4GRS7_9BURK</name>
<dbReference type="GO" id="GO:0003700">
    <property type="term" value="F:DNA-binding transcription factor activity"/>
    <property type="evidence" value="ECO:0007669"/>
    <property type="project" value="TreeGrafter"/>
</dbReference>
<evidence type="ECO:0000256" key="1">
    <source>
        <dbReference type="ARBA" id="ARBA00023015"/>
    </source>
</evidence>
<keyword evidence="1" id="KW-0805">Transcription regulation</keyword>
<dbReference type="RefSeq" id="WP_090535568.1">
    <property type="nucleotide sequence ID" value="NZ_FNRQ01000006.1"/>
</dbReference>
<gene>
    <name evidence="6" type="ORF">SAMN05192564_106279</name>
</gene>
<keyword evidence="3" id="KW-0804">Transcription</keyword>
<keyword evidence="7" id="KW-1185">Reference proteome</keyword>
<dbReference type="InterPro" id="IPR029016">
    <property type="entry name" value="GAF-like_dom_sf"/>
</dbReference>
<dbReference type="Gene3D" id="3.30.450.40">
    <property type="match status" value="1"/>
</dbReference>
<evidence type="ECO:0000259" key="5">
    <source>
        <dbReference type="PROSITE" id="PS51078"/>
    </source>
</evidence>
<accession>A0A1H4GRS7</accession>
<dbReference type="AlphaFoldDB" id="A0A1H4GRS7"/>
<dbReference type="Pfam" id="PF09339">
    <property type="entry name" value="HTH_IclR"/>
    <property type="match status" value="1"/>
</dbReference>
<reference evidence="7" key="1">
    <citation type="submission" date="2016-10" db="EMBL/GenBank/DDBJ databases">
        <authorList>
            <person name="Varghese N."/>
            <person name="Submissions S."/>
        </authorList>
    </citation>
    <scope>NUCLEOTIDE SEQUENCE [LARGE SCALE GENOMIC DNA]</scope>
    <source>
        <strain evidence="7">LMG 24000</strain>
    </source>
</reference>